<feature type="region of interest" description="Disordered" evidence="2">
    <location>
        <begin position="357"/>
        <end position="384"/>
    </location>
</feature>
<evidence type="ECO:0000256" key="2">
    <source>
        <dbReference type="SAM" id="MobiDB-lite"/>
    </source>
</evidence>
<organism evidence="3 4">
    <name type="scientific">Symbiodinium microadriaticum</name>
    <name type="common">Dinoflagellate</name>
    <name type="synonym">Zooxanthella microadriatica</name>
    <dbReference type="NCBI Taxonomy" id="2951"/>
    <lineage>
        <taxon>Eukaryota</taxon>
        <taxon>Sar</taxon>
        <taxon>Alveolata</taxon>
        <taxon>Dinophyceae</taxon>
        <taxon>Suessiales</taxon>
        <taxon>Symbiodiniaceae</taxon>
        <taxon>Symbiodinium</taxon>
    </lineage>
</organism>
<sequence>MPSFLPDKSSGGCLRSQVRTSFASVALLRSRALALTATEATATWLDLTMGKQENQNNMSWPTASWNPGSGWGWWTWAKDDSSGRRRWTEDDDASGRGRWTEDNDASGWGWTGDDDASGWWTEDTGLGRSGGRWPAASFHEATQLPEEAEDSFGDEDGGTVPAGFELPPGPMRAWFDRERRRWSQDKSARERLEFENQQLQDKLAHLQAAEWSRELEYETKKKALQENKEKFEMDCAAKVMLIYKESHEKVQQIKQEKEQFIAAGTWFISEMGKGRFDQLLKDLDSAWAKTTELFAANQQLVQKQDSHEEELSRTHDELARDLARFKGLAKERLYELIAELVASKTEQARYRRKFRKAHGMLKRKRSEADDSLPSSPSGSSELTPTEAVDAHGWLGWTHERGDGASTMDKNRAGDNKIVLGQASISQCLVQRKLEALRSVVRCLPCPSREARVWYQTIAGAGVAELLETIRSGPQVDSLGVSYFGNDITRTPITTQVQADWKEFIQAVKLKSKRSVFVIGGYAAKFPSMRLSSTYDQNLQYVRSLVEREGLYVTDLRQKVQEWKLCSDGIHWHDDEKEDVCATWARLLRGQLPPSCHPDSEDFADDS</sequence>
<proteinExistence type="predicted"/>
<comment type="caution">
    <text evidence="3">The sequence shown here is derived from an EMBL/GenBank/DDBJ whole genome shotgun (WGS) entry which is preliminary data.</text>
</comment>
<reference evidence="3 4" key="1">
    <citation type="submission" date="2016-02" db="EMBL/GenBank/DDBJ databases">
        <title>Genome analysis of coral dinoflagellate symbionts highlights evolutionary adaptations to a symbiotic lifestyle.</title>
        <authorList>
            <person name="Aranda M."/>
            <person name="Li Y."/>
            <person name="Liew Y.J."/>
            <person name="Baumgarten S."/>
            <person name="Simakov O."/>
            <person name="Wilson M."/>
            <person name="Piel J."/>
            <person name="Ashoor H."/>
            <person name="Bougouffa S."/>
            <person name="Bajic V.B."/>
            <person name="Ryu T."/>
            <person name="Ravasi T."/>
            <person name="Bayer T."/>
            <person name="Micklem G."/>
            <person name="Kim H."/>
            <person name="Bhak J."/>
            <person name="Lajeunesse T.C."/>
            <person name="Voolstra C.R."/>
        </authorList>
    </citation>
    <scope>NUCLEOTIDE SEQUENCE [LARGE SCALE GENOMIC DNA]</scope>
    <source>
        <strain evidence="3 4">CCMP2467</strain>
    </source>
</reference>
<feature type="compositionally biased region" description="Low complexity" evidence="2">
    <location>
        <begin position="371"/>
        <end position="384"/>
    </location>
</feature>
<dbReference type="AlphaFoldDB" id="A0A1Q9BXW2"/>
<feature type="compositionally biased region" description="Basic and acidic residues" evidence="2">
    <location>
        <begin position="82"/>
        <end position="101"/>
    </location>
</feature>
<gene>
    <name evidence="3" type="ORF">AK812_SmicGene44694</name>
</gene>
<evidence type="ECO:0000313" key="4">
    <source>
        <dbReference type="Proteomes" id="UP000186817"/>
    </source>
</evidence>
<keyword evidence="4" id="KW-1185">Reference proteome</keyword>
<dbReference type="OrthoDB" id="449411at2759"/>
<evidence type="ECO:0000313" key="3">
    <source>
        <dbReference type="EMBL" id="OLP75495.1"/>
    </source>
</evidence>
<name>A0A1Q9BXW2_SYMMI</name>
<feature type="region of interest" description="Disordered" evidence="2">
    <location>
        <begin position="82"/>
        <end position="134"/>
    </location>
</feature>
<dbReference type="EMBL" id="LSRX01002445">
    <property type="protein sequence ID" value="OLP75495.1"/>
    <property type="molecule type" value="Genomic_DNA"/>
</dbReference>
<dbReference type="Proteomes" id="UP000186817">
    <property type="component" value="Unassembled WGS sequence"/>
</dbReference>
<accession>A0A1Q9BXW2</accession>
<feature type="coiled-coil region" evidence="1">
    <location>
        <begin position="189"/>
        <end position="234"/>
    </location>
</feature>
<evidence type="ECO:0000256" key="1">
    <source>
        <dbReference type="SAM" id="Coils"/>
    </source>
</evidence>
<protein>
    <submittedName>
        <fullName evidence="3">Uncharacterized protein</fullName>
    </submittedName>
</protein>
<keyword evidence="1" id="KW-0175">Coiled coil</keyword>